<dbReference type="InterPro" id="IPR005455">
    <property type="entry name" value="PFN_euk"/>
</dbReference>
<proteinExistence type="inferred from homology"/>
<dbReference type="Proteomes" id="UP001338125">
    <property type="component" value="Unassembled WGS sequence"/>
</dbReference>
<dbReference type="Pfam" id="PF00235">
    <property type="entry name" value="Profilin"/>
    <property type="match status" value="1"/>
</dbReference>
<comment type="caution">
    <text evidence="3">The sequence shown here is derived from an EMBL/GenBank/DDBJ whole genome shotgun (WGS) entry which is preliminary data.</text>
</comment>
<dbReference type="SUPFAM" id="SSF55770">
    <property type="entry name" value="Profilin (actin-binding protein)"/>
    <property type="match status" value="1"/>
</dbReference>
<organism evidence="3 4">
    <name type="scientific">Cladobotryum mycophilum</name>
    <dbReference type="NCBI Taxonomy" id="491253"/>
    <lineage>
        <taxon>Eukaryota</taxon>
        <taxon>Fungi</taxon>
        <taxon>Dikarya</taxon>
        <taxon>Ascomycota</taxon>
        <taxon>Pezizomycotina</taxon>
        <taxon>Sordariomycetes</taxon>
        <taxon>Hypocreomycetidae</taxon>
        <taxon>Hypocreales</taxon>
        <taxon>Hypocreaceae</taxon>
        <taxon>Cladobotryum</taxon>
    </lineage>
</organism>
<reference evidence="3 4" key="1">
    <citation type="submission" date="2024-01" db="EMBL/GenBank/DDBJ databases">
        <title>Complete genome of Cladobotryum mycophilum ATHUM6906.</title>
        <authorList>
            <person name="Christinaki A.C."/>
            <person name="Myridakis A.I."/>
            <person name="Kouvelis V.N."/>
        </authorList>
    </citation>
    <scope>NUCLEOTIDE SEQUENCE [LARGE SCALE GENOMIC DNA]</scope>
    <source>
        <strain evidence="3 4">ATHUM6906</strain>
    </source>
</reference>
<protein>
    <recommendedName>
        <fullName evidence="2">Profilin</fullName>
    </recommendedName>
</protein>
<comment type="similarity">
    <text evidence="1 2">Belongs to the profilin family.</text>
</comment>
<evidence type="ECO:0000313" key="4">
    <source>
        <dbReference type="Proteomes" id="UP001338125"/>
    </source>
</evidence>
<keyword evidence="4" id="KW-1185">Reference proteome</keyword>
<accession>A0ABR0SJ06</accession>
<evidence type="ECO:0000256" key="2">
    <source>
        <dbReference type="RuleBase" id="RU003909"/>
    </source>
</evidence>
<dbReference type="Gene3D" id="3.30.450.30">
    <property type="entry name" value="Dynein light chain 2a, cytoplasmic"/>
    <property type="match status" value="1"/>
</dbReference>
<evidence type="ECO:0000256" key="1">
    <source>
        <dbReference type="ARBA" id="ARBA00010058"/>
    </source>
</evidence>
<sequence length="125" mass="13702">MFQQILDENLVRSGPICESAIYSIENGECRAASSDTLPKEIEFYHAFQRGGDLSNLSFGIDFNDAMYQPLKIDRSSTIGRNGETGIVVVRSMESLVVGIYREGVQASRAVKAVEQAANLLKGRGQ</sequence>
<gene>
    <name evidence="3" type="ORF">PT974_05554</name>
</gene>
<dbReference type="SMART" id="SM00392">
    <property type="entry name" value="PROF"/>
    <property type="match status" value="1"/>
</dbReference>
<dbReference type="EMBL" id="JAVFKD010000012">
    <property type="protein sequence ID" value="KAK5992154.1"/>
    <property type="molecule type" value="Genomic_DNA"/>
</dbReference>
<name>A0ABR0SJ06_9HYPO</name>
<dbReference type="InterPro" id="IPR036140">
    <property type="entry name" value="PFN_sf"/>
</dbReference>
<evidence type="ECO:0000313" key="3">
    <source>
        <dbReference type="EMBL" id="KAK5992154.1"/>
    </source>
</evidence>
<keyword evidence="2" id="KW-0009">Actin-binding</keyword>
<dbReference type="InterPro" id="IPR048278">
    <property type="entry name" value="PFN"/>
</dbReference>